<keyword evidence="6" id="KW-1185">Reference proteome</keyword>
<sequence length="382" mass="42338">MSSIHLTRLNPPPSTASDILFLGFNQDNSCMAAGVSNGFRIYNCDPYKETFKREFSGSIGMVEMLFRCNILAIVGGGTEPAFNKNKVILWDDNQSAPIGELTFKSEVKAVKLRRDKIVVVLDKYVYVYNFDKLERIRKFETYKNPKGLVALSPSDDCVLAFPNTTKGTVRVELLDQDNSIIIPAHDGVINCIALNSDGTRLATASEKGTLIRIFDTKKGTKLQEVRRGADKADIYSISFSPDSLFFCASSDKGTIHIFANNTGTGANYQVNPSNINNNNQPTQQNSIQQQPTTSTPTGSSPDQITNRKSKMSFFGGYFGSEWSHSWYKGPECPSIVCFGLDSRSIIVFTAEGSYIKLVFDPKKGGECQRKSFARYAKPNKNH</sequence>
<organism evidence="6">
    <name type="scientific">Naegleria gruberi</name>
    <name type="common">Amoeba</name>
    <dbReference type="NCBI Taxonomy" id="5762"/>
    <lineage>
        <taxon>Eukaryota</taxon>
        <taxon>Discoba</taxon>
        <taxon>Heterolobosea</taxon>
        <taxon>Tetramitia</taxon>
        <taxon>Eutetramitia</taxon>
        <taxon>Vahlkampfiidae</taxon>
        <taxon>Naegleria</taxon>
    </lineage>
</organism>
<dbReference type="KEGG" id="ngr:NAEGRDRAFT_77384"/>
<evidence type="ECO:0000313" key="6">
    <source>
        <dbReference type="Proteomes" id="UP000006671"/>
    </source>
</evidence>
<dbReference type="OrthoDB" id="1667587at2759"/>
<reference evidence="5 6" key="1">
    <citation type="journal article" date="2010" name="Cell">
        <title>The genome of Naegleria gruberi illuminates early eukaryotic versatility.</title>
        <authorList>
            <person name="Fritz-Laylin L.K."/>
            <person name="Prochnik S.E."/>
            <person name="Ginger M.L."/>
            <person name="Dacks J.B."/>
            <person name="Carpenter M.L."/>
            <person name="Field M.C."/>
            <person name="Kuo A."/>
            <person name="Paredez A."/>
            <person name="Chapman J."/>
            <person name="Pham J."/>
            <person name="Shu S."/>
            <person name="Neupane R."/>
            <person name="Cipriano M."/>
            <person name="Mancuso J."/>
            <person name="Tu H."/>
            <person name="Salamov A."/>
            <person name="Lindquist E."/>
            <person name="Shapiro H."/>
            <person name="Lucas S."/>
            <person name="Grigoriev I.V."/>
            <person name="Cande W.Z."/>
            <person name="Fulton C."/>
            <person name="Rokhsar D.S."/>
            <person name="Dawson S.C."/>
        </authorList>
    </citation>
    <scope>NUCLEOTIDE SEQUENCE [LARGE SCALE GENOMIC DNA]</scope>
    <source>
        <strain evidence="5 6">NEG-M</strain>
    </source>
</reference>
<keyword evidence="2" id="KW-0677">Repeat</keyword>
<dbReference type="PANTHER" id="PTHR11227">
    <property type="entry name" value="WD-REPEAT PROTEIN INTERACTING WITH PHOSPHOINOSIDES WIPI -RELATED"/>
    <property type="match status" value="1"/>
</dbReference>
<feature type="compositionally biased region" description="Low complexity" evidence="4">
    <location>
        <begin position="271"/>
        <end position="301"/>
    </location>
</feature>
<dbReference type="InterPro" id="IPR036322">
    <property type="entry name" value="WD40_repeat_dom_sf"/>
</dbReference>
<dbReference type="VEuPathDB" id="AmoebaDB:NAEGRDRAFT_77384"/>
<dbReference type="InterPro" id="IPR001680">
    <property type="entry name" value="WD40_rpt"/>
</dbReference>
<dbReference type="Gene3D" id="2.130.10.10">
    <property type="entry name" value="YVTN repeat-like/Quinoprotein amine dehydrogenase"/>
    <property type="match status" value="1"/>
</dbReference>
<dbReference type="EMBL" id="GG738867">
    <property type="protein sequence ID" value="EFC44573.1"/>
    <property type="molecule type" value="Genomic_DNA"/>
</dbReference>
<proteinExistence type="inferred from homology"/>
<dbReference type="eggNOG" id="KOG2111">
    <property type="taxonomic scope" value="Eukaryota"/>
</dbReference>
<dbReference type="Proteomes" id="UP000006671">
    <property type="component" value="Unassembled WGS sequence"/>
</dbReference>
<dbReference type="AlphaFoldDB" id="D2VEV6"/>
<dbReference type="SUPFAM" id="SSF50978">
    <property type="entry name" value="WD40 repeat-like"/>
    <property type="match status" value="1"/>
</dbReference>
<keyword evidence="1" id="KW-0853">WD repeat</keyword>
<dbReference type="GeneID" id="8856880"/>
<gene>
    <name evidence="5" type="ORF">NAEGRDRAFT_77384</name>
</gene>
<feature type="region of interest" description="Disordered" evidence="4">
    <location>
        <begin position="269"/>
        <end position="306"/>
    </location>
</feature>
<evidence type="ECO:0000256" key="3">
    <source>
        <dbReference type="ARBA" id="ARBA00025740"/>
    </source>
</evidence>
<dbReference type="InterPro" id="IPR048720">
    <property type="entry name" value="PROPPIN"/>
</dbReference>
<dbReference type="SMART" id="SM00320">
    <property type="entry name" value="WD40"/>
    <property type="match status" value="4"/>
</dbReference>
<dbReference type="STRING" id="5762.D2VEV6"/>
<accession>D2VEV6</accession>
<dbReference type="RefSeq" id="XP_002677317.1">
    <property type="nucleotide sequence ID" value="XM_002677271.1"/>
</dbReference>
<dbReference type="InParanoid" id="D2VEV6"/>
<comment type="similarity">
    <text evidence="3">Belongs to the WD repeat PROPPIN family.</text>
</comment>
<name>D2VEV6_NAEGR</name>
<evidence type="ECO:0000256" key="2">
    <source>
        <dbReference type="ARBA" id="ARBA00022737"/>
    </source>
</evidence>
<evidence type="ECO:0000256" key="4">
    <source>
        <dbReference type="SAM" id="MobiDB-lite"/>
    </source>
</evidence>
<protein>
    <submittedName>
        <fullName evidence="5">WD40 repeat domain-containing protein</fullName>
    </submittedName>
</protein>
<dbReference type="FunCoup" id="D2VEV6">
    <property type="interactions" value="318"/>
</dbReference>
<dbReference type="Pfam" id="PF21032">
    <property type="entry name" value="PROPPIN"/>
    <property type="match status" value="1"/>
</dbReference>
<dbReference type="InterPro" id="IPR015943">
    <property type="entry name" value="WD40/YVTN_repeat-like_dom_sf"/>
</dbReference>
<evidence type="ECO:0000313" key="5">
    <source>
        <dbReference type="EMBL" id="EFC44573.1"/>
    </source>
</evidence>
<evidence type="ECO:0000256" key="1">
    <source>
        <dbReference type="ARBA" id="ARBA00022574"/>
    </source>
</evidence>
<dbReference type="GO" id="GO:0005737">
    <property type="term" value="C:cytoplasm"/>
    <property type="evidence" value="ECO:0007669"/>
    <property type="project" value="UniProtKB-ARBA"/>
</dbReference>